<reference evidence="1" key="1">
    <citation type="submission" date="2020-10" db="EMBL/GenBank/DDBJ databases">
        <authorList>
            <person name="Gilroy R."/>
        </authorList>
    </citation>
    <scope>NUCLEOTIDE SEQUENCE</scope>
    <source>
        <strain evidence="1">CHK195-15760</strain>
    </source>
</reference>
<proteinExistence type="predicted"/>
<sequence length="182" mass="21810">MQYIKEDAEKMLKEHPKNEAKLTEIRLKKEEYEERLNYAGTVYEESEKEVIESMQLKGQGYDTLHSNTNNVSDKTSKVAMTYEKEIKHINKEDRSYLKRKILECNKLEAELDKKIVRVKNMINQLTNEQRFIIKSYYFEKSKWDYVANEYYEEFNKPKSINQLLNIRDEAMKSMLEIINTGI</sequence>
<evidence type="ECO:0000313" key="2">
    <source>
        <dbReference type="Proteomes" id="UP000824093"/>
    </source>
</evidence>
<evidence type="ECO:0000313" key="1">
    <source>
        <dbReference type="EMBL" id="HIU51421.1"/>
    </source>
</evidence>
<gene>
    <name evidence="1" type="ORF">IAB70_02170</name>
</gene>
<dbReference type="AlphaFoldDB" id="A0A9D1M0J3"/>
<reference evidence="1" key="2">
    <citation type="journal article" date="2021" name="PeerJ">
        <title>Extensive microbial diversity within the chicken gut microbiome revealed by metagenomics and culture.</title>
        <authorList>
            <person name="Gilroy R."/>
            <person name="Ravi A."/>
            <person name="Getino M."/>
            <person name="Pursley I."/>
            <person name="Horton D.L."/>
            <person name="Alikhan N.F."/>
            <person name="Baker D."/>
            <person name="Gharbi K."/>
            <person name="Hall N."/>
            <person name="Watson M."/>
            <person name="Adriaenssens E.M."/>
            <person name="Foster-Nyarko E."/>
            <person name="Jarju S."/>
            <person name="Secka A."/>
            <person name="Antonio M."/>
            <person name="Oren A."/>
            <person name="Chaudhuri R.R."/>
            <person name="La Ragione R."/>
            <person name="Hildebrand F."/>
            <person name="Pallen M.J."/>
        </authorList>
    </citation>
    <scope>NUCLEOTIDE SEQUENCE</scope>
    <source>
        <strain evidence="1">CHK195-15760</strain>
    </source>
</reference>
<name>A0A9D1M0J3_9FIRM</name>
<comment type="caution">
    <text evidence="1">The sequence shown here is derived from an EMBL/GenBank/DDBJ whole genome shotgun (WGS) entry which is preliminary data.</text>
</comment>
<organism evidence="1 2">
    <name type="scientific">Candidatus Merdicola faecigallinarum</name>
    <dbReference type="NCBI Taxonomy" id="2840862"/>
    <lineage>
        <taxon>Bacteria</taxon>
        <taxon>Bacillati</taxon>
        <taxon>Bacillota</taxon>
        <taxon>Clostridia</taxon>
        <taxon>Candidatus Merdicola</taxon>
    </lineage>
</organism>
<protein>
    <submittedName>
        <fullName evidence="1">Uncharacterized protein</fullName>
    </submittedName>
</protein>
<dbReference type="EMBL" id="DVNH01000016">
    <property type="protein sequence ID" value="HIU51421.1"/>
    <property type="molecule type" value="Genomic_DNA"/>
</dbReference>
<accession>A0A9D1M0J3</accession>
<dbReference type="Proteomes" id="UP000824093">
    <property type="component" value="Unassembled WGS sequence"/>
</dbReference>